<comment type="caution">
    <text evidence="1">The sequence shown here is derived from an EMBL/GenBank/DDBJ whole genome shotgun (WGS) entry which is preliminary data.</text>
</comment>
<keyword evidence="2" id="KW-1185">Reference proteome</keyword>
<evidence type="ECO:0008006" key="3">
    <source>
        <dbReference type="Google" id="ProtNLM"/>
    </source>
</evidence>
<protein>
    <recommendedName>
        <fullName evidence="3">Next to BRCA1 central domain-containing protein</fullName>
    </recommendedName>
</protein>
<dbReference type="EMBL" id="AOPY01001476">
    <property type="protein sequence ID" value="EPJ38030.1"/>
    <property type="molecule type" value="Genomic_DNA"/>
</dbReference>
<reference evidence="1 2" key="1">
    <citation type="submission" date="2013-02" db="EMBL/GenBank/DDBJ databases">
        <title>Draft Genome Sequence of Streptomyces afghaniensis, Which Produces Compounds of the Julimycin B-Complex.</title>
        <authorList>
            <person name="Gruening B.A."/>
            <person name="Praeg A."/>
            <person name="Erxleben A."/>
            <person name="Guenther S."/>
            <person name="Fiedler H.-P."/>
            <person name="Goodfellow M."/>
            <person name="Mueller M."/>
        </authorList>
    </citation>
    <scope>NUCLEOTIDE SEQUENCE [LARGE SCALE GENOMIC DNA]</scope>
    <source>
        <strain evidence="1 2">772</strain>
    </source>
</reference>
<name>S4MR17_9ACTN</name>
<gene>
    <name evidence="1" type="ORF">STAFG_4910</name>
</gene>
<evidence type="ECO:0000313" key="2">
    <source>
        <dbReference type="Proteomes" id="UP000015001"/>
    </source>
</evidence>
<dbReference type="Proteomes" id="UP000015001">
    <property type="component" value="Unassembled WGS sequence"/>
</dbReference>
<dbReference type="AlphaFoldDB" id="S4MR17"/>
<dbReference type="PATRIC" id="fig|1283301.3.peg.4882"/>
<accession>S4MR17</accession>
<dbReference type="HOGENOM" id="CLU_2095394_0_0_11"/>
<sequence>MALDVPDGHTGPTLMTDLGVDRVTVRRGERARVPVTLRNPTRGPVNGTLWAVSSWGTWPGVAPACQGFTVPGGEQRECAIEVDGDAIPPGSYWLMAKTAWHGCVAYTKAVELEVTP</sequence>
<proteinExistence type="predicted"/>
<organism evidence="1 2">
    <name type="scientific">Streptomyces afghaniensis 772</name>
    <dbReference type="NCBI Taxonomy" id="1283301"/>
    <lineage>
        <taxon>Bacteria</taxon>
        <taxon>Bacillati</taxon>
        <taxon>Actinomycetota</taxon>
        <taxon>Actinomycetes</taxon>
        <taxon>Kitasatosporales</taxon>
        <taxon>Streptomycetaceae</taxon>
        <taxon>Streptomyces</taxon>
    </lineage>
</organism>
<evidence type="ECO:0000313" key="1">
    <source>
        <dbReference type="EMBL" id="EPJ38030.1"/>
    </source>
</evidence>